<dbReference type="AlphaFoldDB" id="A0A6G1J7X0"/>
<protein>
    <submittedName>
        <fullName evidence="1">Uncharacterized protein</fullName>
    </submittedName>
</protein>
<sequence>DGKDTKSCSISSKFPTCTSTFKVTTSTWPEQSSTKVTTATTTSCYTVTACTGSASTTSTTTSTTTTIEEGCGRDSCGSSCNTLAAAEKRRRAVPTSVPTLGELMEDQLETSNVTVLKREVPGSGTGDWTDFYKALREDPNTFKVNIQEGVLGTPTFAQKVTFTGKDQRILIEQFWGCLSVIVISHRGVFVSHFYENESIKNQPVQFQSDVIEILRAYLGFSGDRVRADNDAIFTGPVQIFIFAGTRRSAVLSDTNSLFESDSVGVNYQKEVDNIKSVLAEDKMFPGITPTVFAYLKMVNDDNRAKGAWGKIAVAYTPNQKNHPDTGAALPPNTAVWQVYLQAKKYQEVYANSELQIWRSNDKGSALGAANVLQPVTPGTVIDPCGGDLSHGVSDSEVVPDGSEVIDVGPEAVLGFGSPQLFTIRDGNDDNIHTKCVFKGNGKYEPFAEEGKQNLIAGAVTCEDGFKVNCLRPFDNRATTCGGQPLNKCGIVGKGCFPYWQLLATCRI</sequence>
<dbReference type="Proteomes" id="UP000799291">
    <property type="component" value="Unassembled WGS sequence"/>
</dbReference>
<dbReference type="OrthoDB" id="3796139at2759"/>
<proteinExistence type="predicted"/>
<name>A0A6G1J7X0_9PLEO</name>
<keyword evidence="2" id="KW-1185">Reference proteome</keyword>
<feature type="non-terminal residue" evidence="1">
    <location>
        <position position="1"/>
    </location>
</feature>
<reference evidence="1" key="1">
    <citation type="journal article" date="2020" name="Stud. Mycol.">
        <title>101 Dothideomycetes genomes: a test case for predicting lifestyles and emergence of pathogens.</title>
        <authorList>
            <person name="Haridas S."/>
            <person name="Albert R."/>
            <person name="Binder M."/>
            <person name="Bloem J."/>
            <person name="Labutti K."/>
            <person name="Salamov A."/>
            <person name="Andreopoulos B."/>
            <person name="Baker S."/>
            <person name="Barry K."/>
            <person name="Bills G."/>
            <person name="Bluhm B."/>
            <person name="Cannon C."/>
            <person name="Castanera R."/>
            <person name="Culley D."/>
            <person name="Daum C."/>
            <person name="Ezra D."/>
            <person name="Gonzalez J."/>
            <person name="Henrissat B."/>
            <person name="Kuo A."/>
            <person name="Liang C."/>
            <person name="Lipzen A."/>
            <person name="Lutzoni F."/>
            <person name="Magnuson J."/>
            <person name="Mondo S."/>
            <person name="Nolan M."/>
            <person name="Ohm R."/>
            <person name="Pangilinan J."/>
            <person name="Park H.-J."/>
            <person name="Ramirez L."/>
            <person name="Alfaro M."/>
            <person name="Sun H."/>
            <person name="Tritt A."/>
            <person name="Yoshinaga Y."/>
            <person name="Zwiers L.-H."/>
            <person name="Turgeon B."/>
            <person name="Goodwin S."/>
            <person name="Spatafora J."/>
            <person name="Crous P."/>
            <person name="Grigoriev I."/>
        </authorList>
    </citation>
    <scope>NUCLEOTIDE SEQUENCE</scope>
    <source>
        <strain evidence="1">CBS 122367</strain>
    </source>
</reference>
<evidence type="ECO:0000313" key="2">
    <source>
        <dbReference type="Proteomes" id="UP000799291"/>
    </source>
</evidence>
<accession>A0A6G1J7X0</accession>
<organism evidence="1 2">
    <name type="scientific">Lentithecium fluviatile CBS 122367</name>
    <dbReference type="NCBI Taxonomy" id="1168545"/>
    <lineage>
        <taxon>Eukaryota</taxon>
        <taxon>Fungi</taxon>
        <taxon>Dikarya</taxon>
        <taxon>Ascomycota</taxon>
        <taxon>Pezizomycotina</taxon>
        <taxon>Dothideomycetes</taxon>
        <taxon>Pleosporomycetidae</taxon>
        <taxon>Pleosporales</taxon>
        <taxon>Massarineae</taxon>
        <taxon>Lentitheciaceae</taxon>
        <taxon>Lentithecium</taxon>
    </lineage>
</organism>
<gene>
    <name evidence="1" type="ORF">K458DRAFT_298053</name>
</gene>
<evidence type="ECO:0000313" key="1">
    <source>
        <dbReference type="EMBL" id="KAF2686654.1"/>
    </source>
</evidence>
<dbReference type="EMBL" id="MU005576">
    <property type="protein sequence ID" value="KAF2686654.1"/>
    <property type="molecule type" value="Genomic_DNA"/>
</dbReference>